<accession>A0AAD0KC02</accession>
<evidence type="ECO:0000313" key="3">
    <source>
        <dbReference type="Proteomes" id="UP000247118"/>
    </source>
</evidence>
<dbReference type="RefSeq" id="WP_004021216.1">
    <property type="nucleotide sequence ID" value="NZ_CABEIC010000002.1"/>
</dbReference>
<dbReference type="AlphaFoldDB" id="A0AAD0KC02"/>
<dbReference type="GeneID" id="32689196"/>
<dbReference type="KEGG" id="gta:BCM27_15370"/>
<evidence type="ECO:0000256" key="1">
    <source>
        <dbReference type="SAM" id="MobiDB-lite"/>
    </source>
</evidence>
<name>A0AAD0KC02_9ACTN</name>
<feature type="region of interest" description="Disordered" evidence="1">
    <location>
        <begin position="1"/>
        <end position="61"/>
    </location>
</feature>
<sequence>MPDVSAGYDPADHRAGYDPAGPHHYAKRRALWVPGTDDTPDDPAVRGGAEQATLDGPVGFR</sequence>
<evidence type="ECO:0000313" key="2">
    <source>
        <dbReference type="EMBL" id="AWO84724.1"/>
    </source>
</evidence>
<reference evidence="2 3" key="1">
    <citation type="submission" date="2018-05" db="EMBL/GenBank/DDBJ databases">
        <title>Complete genome sequence of Gordonia terrae NRRL B-16283.</title>
        <authorList>
            <person name="Garlena R.A."/>
            <person name="Russell D.A."/>
            <person name="Hatfull G.F."/>
        </authorList>
    </citation>
    <scope>NUCLEOTIDE SEQUENCE [LARGE SCALE GENOMIC DNA]</scope>
    <source>
        <strain evidence="2 3">NRRL B-16283</strain>
    </source>
</reference>
<gene>
    <name evidence="2" type="ORF">DLJ61_15520</name>
</gene>
<protein>
    <submittedName>
        <fullName evidence="2">Uncharacterized protein</fullName>
    </submittedName>
</protein>
<organism evidence="2 3">
    <name type="scientific">Gordonia terrae</name>
    <dbReference type="NCBI Taxonomy" id="2055"/>
    <lineage>
        <taxon>Bacteria</taxon>
        <taxon>Bacillati</taxon>
        <taxon>Actinomycetota</taxon>
        <taxon>Actinomycetes</taxon>
        <taxon>Mycobacteriales</taxon>
        <taxon>Gordoniaceae</taxon>
        <taxon>Gordonia</taxon>
    </lineage>
</organism>
<dbReference type="EMBL" id="CP029604">
    <property type="protein sequence ID" value="AWO84724.1"/>
    <property type="molecule type" value="Genomic_DNA"/>
</dbReference>
<proteinExistence type="predicted"/>
<dbReference type="Proteomes" id="UP000247118">
    <property type="component" value="Chromosome"/>
</dbReference>